<proteinExistence type="predicted"/>
<keyword evidence="1" id="KW-0732">Signal</keyword>
<dbReference type="SUPFAM" id="SSF53850">
    <property type="entry name" value="Periplasmic binding protein-like II"/>
    <property type="match status" value="1"/>
</dbReference>
<dbReference type="Pfam" id="PF04069">
    <property type="entry name" value="OpuAC"/>
    <property type="match status" value="1"/>
</dbReference>
<dbReference type="InterPro" id="IPR007210">
    <property type="entry name" value="ABC_Gly_betaine_transp_sub-bd"/>
</dbReference>
<sequence length="333" mass="34928">MVTRRTMIKGAVAAPIAGSAILQAAKPGSVLAQDLTVIVGSKDFAEQFILGQMYLQVLGDMGISTEDRTNLGGTQIAQQALVAGEIHLYPEYTGTALTEVLGLTVQGVTGGGAATPGSSPVASPAASPVAGGDTSQVVYGAVAAAYQEQFGLVWLERSPANNTQALAVTRDFSEENGITTISQLAQNAGDYIISAPADFEEREDGLLGLERVYGQGFGEIEVLPVAPGVKYQAIQDGSAQVVLAFGTDGQITGYDLVILEDDLGLWPPYNVAPVVRQEVLDAYPDVAERFNAVTTSLTDEVLSDLNWRVEGDEKQEPQAVAEAYLTENGFIGG</sequence>
<evidence type="ECO:0000259" key="2">
    <source>
        <dbReference type="Pfam" id="PF04069"/>
    </source>
</evidence>
<organism evidence="3">
    <name type="scientific">uncultured Thermomicrobiales bacterium</name>
    <dbReference type="NCBI Taxonomy" id="1645740"/>
    <lineage>
        <taxon>Bacteria</taxon>
        <taxon>Pseudomonadati</taxon>
        <taxon>Thermomicrobiota</taxon>
        <taxon>Thermomicrobia</taxon>
        <taxon>Thermomicrobiales</taxon>
        <taxon>environmental samples</taxon>
    </lineage>
</organism>
<reference evidence="3" key="1">
    <citation type="submission" date="2020-02" db="EMBL/GenBank/DDBJ databases">
        <authorList>
            <person name="Meier V. D."/>
        </authorList>
    </citation>
    <scope>NUCLEOTIDE SEQUENCE</scope>
    <source>
        <strain evidence="3">AVDCRST_MAG43</strain>
    </source>
</reference>
<name>A0A6J4UM23_9BACT</name>
<gene>
    <name evidence="3" type="ORF">AVDCRST_MAG43-1338</name>
</gene>
<evidence type="ECO:0000313" key="3">
    <source>
        <dbReference type="EMBL" id="CAA9554411.1"/>
    </source>
</evidence>
<dbReference type="GO" id="GO:0022857">
    <property type="term" value="F:transmembrane transporter activity"/>
    <property type="evidence" value="ECO:0007669"/>
    <property type="project" value="InterPro"/>
</dbReference>
<dbReference type="Gene3D" id="3.40.190.120">
    <property type="entry name" value="Osmoprotection protein (prox), domain 2"/>
    <property type="match status" value="1"/>
</dbReference>
<feature type="chain" id="PRO_5026915182" evidence="1">
    <location>
        <begin position="25"/>
        <end position="333"/>
    </location>
</feature>
<protein>
    <submittedName>
        <fullName evidence="3">L-proline glycine betaine binding ABC transporter protein ProX / Osmotic adaptation</fullName>
    </submittedName>
</protein>
<dbReference type="EMBL" id="CADCWI010000069">
    <property type="protein sequence ID" value="CAA9554411.1"/>
    <property type="molecule type" value="Genomic_DNA"/>
</dbReference>
<dbReference type="Gene3D" id="3.40.190.10">
    <property type="entry name" value="Periplasmic binding protein-like II"/>
    <property type="match status" value="1"/>
</dbReference>
<dbReference type="AlphaFoldDB" id="A0A6J4UM23"/>
<evidence type="ECO:0000256" key="1">
    <source>
        <dbReference type="SAM" id="SignalP"/>
    </source>
</evidence>
<accession>A0A6J4UM23</accession>
<dbReference type="GO" id="GO:0043190">
    <property type="term" value="C:ATP-binding cassette (ABC) transporter complex"/>
    <property type="evidence" value="ECO:0007669"/>
    <property type="project" value="InterPro"/>
</dbReference>
<feature type="domain" description="ABC-type glycine betaine transport system substrate-binding" evidence="2">
    <location>
        <begin position="36"/>
        <end position="327"/>
    </location>
</feature>
<feature type="signal peptide" evidence="1">
    <location>
        <begin position="1"/>
        <end position="24"/>
    </location>
</feature>